<dbReference type="AlphaFoldDB" id="A0A0N4VLZ2"/>
<dbReference type="OrthoDB" id="5877231at2759"/>
<keyword evidence="4" id="KW-1015">Disulfide bond</keyword>
<dbReference type="Pfam" id="PF00812">
    <property type="entry name" value="Ephrin"/>
    <property type="match status" value="1"/>
</dbReference>
<dbReference type="InterPro" id="IPR031328">
    <property type="entry name" value="Ephrin"/>
</dbReference>
<comment type="similarity">
    <text evidence="6">Belongs to the ephrin family.</text>
</comment>
<comment type="caution">
    <text evidence="6">Lacks conserved residue(s) required for the propagation of feature annotation.</text>
</comment>
<gene>
    <name evidence="8" type="ORF">EVEC_LOCUS11188</name>
</gene>
<keyword evidence="3" id="KW-0472">Membrane</keyword>
<sequence length="129" mass="14394">MGDTLKFQCPSSTEELTLIHRVNATGAKRCTVFDPKESLVGTCLKPHDSVIERLRSSKILPNKHTYKAERTYYFITTSTGHQDGINNTFGGLCRQNGMILEVYIKSRNVPGQAYNCFASKPAANADNFF</sequence>
<dbReference type="WBParaSite" id="EVEC_0001194301-mRNA-1">
    <property type="protein sequence ID" value="EVEC_0001194301-mRNA-1"/>
    <property type="gene ID" value="EVEC_0001194301"/>
</dbReference>
<evidence type="ECO:0000313" key="8">
    <source>
        <dbReference type="EMBL" id="VDD96437.1"/>
    </source>
</evidence>
<evidence type="ECO:0000256" key="2">
    <source>
        <dbReference type="ARBA" id="ARBA00022729"/>
    </source>
</evidence>
<reference evidence="8 9" key="2">
    <citation type="submission" date="2018-10" db="EMBL/GenBank/DDBJ databases">
        <authorList>
            <consortium name="Pathogen Informatics"/>
        </authorList>
    </citation>
    <scope>NUCLEOTIDE SEQUENCE [LARGE SCALE GENOMIC DNA]</scope>
</reference>
<reference evidence="10" key="1">
    <citation type="submission" date="2017-02" db="UniProtKB">
        <authorList>
            <consortium name="WormBaseParasite"/>
        </authorList>
    </citation>
    <scope>IDENTIFICATION</scope>
</reference>
<evidence type="ECO:0000256" key="6">
    <source>
        <dbReference type="PROSITE-ProRule" id="PRU00884"/>
    </source>
</evidence>
<protein>
    <submittedName>
        <fullName evidence="10">Ephrin RBD domain-containing protein</fullName>
    </submittedName>
</protein>
<dbReference type="PROSITE" id="PS51551">
    <property type="entry name" value="EPHRIN_RBD_2"/>
    <property type="match status" value="1"/>
</dbReference>
<dbReference type="STRING" id="51028.A0A0N4VLZ2"/>
<evidence type="ECO:0000256" key="5">
    <source>
        <dbReference type="ARBA" id="ARBA00023180"/>
    </source>
</evidence>
<dbReference type="SUPFAM" id="SSF49503">
    <property type="entry name" value="Cupredoxins"/>
    <property type="match status" value="1"/>
</dbReference>
<proteinExistence type="inferred from homology"/>
<evidence type="ECO:0000256" key="1">
    <source>
        <dbReference type="ARBA" id="ARBA00004370"/>
    </source>
</evidence>
<comment type="subcellular location">
    <subcellularLocation>
        <location evidence="1">Membrane</location>
    </subcellularLocation>
</comment>
<evidence type="ECO:0000313" key="9">
    <source>
        <dbReference type="Proteomes" id="UP000274131"/>
    </source>
</evidence>
<evidence type="ECO:0000256" key="4">
    <source>
        <dbReference type="ARBA" id="ARBA00023157"/>
    </source>
</evidence>
<dbReference type="EMBL" id="UXUI01011693">
    <property type="protein sequence ID" value="VDD96437.1"/>
    <property type="molecule type" value="Genomic_DNA"/>
</dbReference>
<dbReference type="GO" id="GO:0007411">
    <property type="term" value="P:axon guidance"/>
    <property type="evidence" value="ECO:0007669"/>
    <property type="project" value="TreeGrafter"/>
</dbReference>
<dbReference type="Gene3D" id="2.60.40.420">
    <property type="entry name" value="Cupredoxins - blue copper proteins"/>
    <property type="match status" value="1"/>
</dbReference>
<dbReference type="GO" id="GO:0046875">
    <property type="term" value="F:ephrin receptor binding"/>
    <property type="evidence" value="ECO:0007669"/>
    <property type="project" value="TreeGrafter"/>
</dbReference>
<keyword evidence="5" id="KW-0325">Glycoprotein</keyword>
<dbReference type="GO" id="GO:0005886">
    <property type="term" value="C:plasma membrane"/>
    <property type="evidence" value="ECO:0007669"/>
    <property type="project" value="TreeGrafter"/>
</dbReference>
<dbReference type="Proteomes" id="UP000274131">
    <property type="component" value="Unassembled WGS sequence"/>
</dbReference>
<name>A0A0N4VLZ2_ENTVE</name>
<dbReference type="GO" id="GO:0048013">
    <property type="term" value="P:ephrin receptor signaling pathway"/>
    <property type="evidence" value="ECO:0007669"/>
    <property type="project" value="TreeGrafter"/>
</dbReference>
<feature type="domain" description="Ephrin RBD" evidence="7">
    <location>
        <begin position="1"/>
        <end position="104"/>
    </location>
</feature>
<organism evidence="10">
    <name type="scientific">Enterobius vermicularis</name>
    <name type="common">Human pinworm</name>
    <dbReference type="NCBI Taxonomy" id="51028"/>
    <lineage>
        <taxon>Eukaryota</taxon>
        <taxon>Metazoa</taxon>
        <taxon>Ecdysozoa</taxon>
        <taxon>Nematoda</taxon>
        <taxon>Chromadorea</taxon>
        <taxon>Rhabditida</taxon>
        <taxon>Spirurina</taxon>
        <taxon>Oxyuridomorpha</taxon>
        <taxon>Oxyuroidea</taxon>
        <taxon>Oxyuridae</taxon>
        <taxon>Enterobius</taxon>
    </lineage>
</organism>
<evidence type="ECO:0000313" key="10">
    <source>
        <dbReference type="WBParaSite" id="EVEC_0001194301-mRNA-1"/>
    </source>
</evidence>
<dbReference type="InterPro" id="IPR001799">
    <property type="entry name" value="Ephrin_RBD"/>
</dbReference>
<accession>A0A0N4VLZ2</accession>
<evidence type="ECO:0000259" key="7">
    <source>
        <dbReference type="PROSITE" id="PS51551"/>
    </source>
</evidence>
<dbReference type="PANTHER" id="PTHR11304">
    <property type="entry name" value="EPHRIN"/>
    <property type="match status" value="1"/>
</dbReference>
<dbReference type="InterPro" id="IPR008972">
    <property type="entry name" value="Cupredoxin"/>
</dbReference>
<dbReference type="PANTHER" id="PTHR11304:SF29">
    <property type="entry name" value="EPHRIN"/>
    <property type="match status" value="1"/>
</dbReference>
<evidence type="ECO:0000256" key="3">
    <source>
        <dbReference type="ARBA" id="ARBA00023136"/>
    </source>
</evidence>
<keyword evidence="9" id="KW-1185">Reference proteome</keyword>
<keyword evidence="2" id="KW-0732">Signal</keyword>